<organism evidence="6 7">
    <name type="scientific">Agrocybe pediades</name>
    <dbReference type="NCBI Taxonomy" id="84607"/>
    <lineage>
        <taxon>Eukaryota</taxon>
        <taxon>Fungi</taxon>
        <taxon>Dikarya</taxon>
        <taxon>Basidiomycota</taxon>
        <taxon>Agaricomycotina</taxon>
        <taxon>Agaricomycetes</taxon>
        <taxon>Agaricomycetidae</taxon>
        <taxon>Agaricales</taxon>
        <taxon>Agaricineae</taxon>
        <taxon>Strophariaceae</taxon>
        <taxon>Agrocybe</taxon>
    </lineage>
</organism>
<feature type="transmembrane region" description="Helical" evidence="5">
    <location>
        <begin position="62"/>
        <end position="80"/>
    </location>
</feature>
<keyword evidence="7" id="KW-1185">Reference proteome</keyword>
<evidence type="ECO:0000256" key="3">
    <source>
        <dbReference type="ARBA" id="ARBA00022989"/>
    </source>
</evidence>
<sequence length="337" mass="37386">MDFSSPSGSYAASPGLHSRAEHHNFSSSPYNYIPTKWIAIMFIVLFGVTSLLHAAQASYYRMWWLFPTICLCGILEIIGWSGRLWSSFNPPNPQPFEMQITTTILGPTPFLAANFVIFGIIIQRLGTQFSRLSPKWYTILFCTCDVVSLVIQGVGGGKAAVPADNGEDPTPGGRVMLGGISFQLVTISIYALCSLEYYIRYFLNKPIRRHDALASSTMSTASSMHTFEENHKMRDDITLPPQRAPLTKKLTIMSGALLFSTTCLFIRAIYRLIELSDGWDGRIISTQVYFNVLDATMIVLTMYTLNFLHPGLLLGAGSGLNHGTLFTKKPTDKNIDA</sequence>
<gene>
    <name evidence="6" type="ORF">D9613_006279</name>
</gene>
<keyword evidence="4 5" id="KW-0472">Membrane</keyword>
<keyword evidence="3 5" id="KW-1133">Transmembrane helix</keyword>
<dbReference type="InterPro" id="IPR007568">
    <property type="entry name" value="RTA1"/>
</dbReference>
<dbReference type="GO" id="GO:0005886">
    <property type="term" value="C:plasma membrane"/>
    <property type="evidence" value="ECO:0007669"/>
    <property type="project" value="TreeGrafter"/>
</dbReference>
<dbReference type="AlphaFoldDB" id="A0A8H4QUV5"/>
<dbReference type="Pfam" id="PF04479">
    <property type="entry name" value="RTA1"/>
    <property type="match status" value="1"/>
</dbReference>
<comment type="caution">
    <text evidence="6">The sequence shown here is derived from an EMBL/GenBank/DDBJ whole genome shotgun (WGS) entry which is preliminary data.</text>
</comment>
<evidence type="ECO:0000313" key="6">
    <source>
        <dbReference type="EMBL" id="KAF4617304.1"/>
    </source>
</evidence>
<evidence type="ECO:0000313" key="7">
    <source>
        <dbReference type="Proteomes" id="UP000521872"/>
    </source>
</evidence>
<reference evidence="6 7" key="1">
    <citation type="submission" date="2019-12" db="EMBL/GenBank/DDBJ databases">
        <authorList>
            <person name="Floudas D."/>
            <person name="Bentzer J."/>
            <person name="Ahren D."/>
            <person name="Johansson T."/>
            <person name="Persson P."/>
            <person name="Tunlid A."/>
        </authorList>
    </citation>
    <scope>NUCLEOTIDE SEQUENCE [LARGE SCALE GENOMIC DNA]</scope>
    <source>
        <strain evidence="6 7">CBS 102.39</strain>
    </source>
</reference>
<dbReference type="PANTHER" id="PTHR31465:SF9">
    <property type="entry name" value="SPHINGOID LONG-CHAIN BASE TRANSPORTER RSB1"/>
    <property type="match status" value="1"/>
</dbReference>
<evidence type="ECO:0000256" key="2">
    <source>
        <dbReference type="ARBA" id="ARBA00022692"/>
    </source>
</evidence>
<evidence type="ECO:0008006" key="8">
    <source>
        <dbReference type="Google" id="ProtNLM"/>
    </source>
</evidence>
<feature type="transmembrane region" description="Helical" evidence="5">
    <location>
        <begin position="37"/>
        <end position="55"/>
    </location>
</feature>
<keyword evidence="2 5" id="KW-0812">Transmembrane</keyword>
<protein>
    <recommendedName>
        <fullName evidence="8">RTA1-domain-containing protein</fullName>
    </recommendedName>
</protein>
<proteinExistence type="predicted"/>
<evidence type="ECO:0000256" key="5">
    <source>
        <dbReference type="SAM" id="Phobius"/>
    </source>
</evidence>
<name>A0A8H4QUV5_9AGAR</name>
<feature type="transmembrane region" description="Helical" evidence="5">
    <location>
        <begin position="250"/>
        <end position="270"/>
    </location>
</feature>
<comment type="subcellular location">
    <subcellularLocation>
        <location evidence="1">Membrane</location>
        <topology evidence="1">Multi-pass membrane protein</topology>
    </subcellularLocation>
</comment>
<feature type="transmembrane region" description="Helical" evidence="5">
    <location>
        <begin position="100"/>
        <end position="122"/>
    </location>
</feature>
<dbReference type="GO" id="GO:0000324">
    <property type="term" value="C:fungal-type vacuole"/>
    <property type="evidence" value="ECO:0007669"/>
    <property type="project" value="TreeGrafter"/>
</dbReference>
<accession>A0A8H4QUV5</accession>
<dbReference type="PANTHER" id="PTHR31465">
    <property type="entry name" value="PROTEIN RTA1-RELATED"/>
    <property type="match status" value="1"/>
</dbReference>
<feature type="transmembrane region" description="Helical" evidence="5">
    <location>
        <begin position="175"/>
        <end position="199"/>
    </location>
</feature>
<dbReference type="EMBL" id="JAACJL010000030">
    <property type="protein sequence ID" value="KAF4617304.1"/>
    <property type="molecule type" value="Genomic_DNA"/>
</dbReference>
<dbReference type="Proteomes" id="UP000521872">
    <property type="component" value="Unassembled WGS sequence"/>
</dbReference>
<feature type="transmembrane region" description="Helical" evidence="5">
    <location>
        <begin position="134"/>
        <end position="155"/>
    </location>
</feature>
<evidence type="ECO:0000256" key="4">
    <source>
        <dbReference type="ARBA" id="ARBA00023136"/>
    </source>
</evidence>
<evidence type="ECO:0000256" key="1">
    <source>
        <dbReference type="ARBA" id="ARBA00004141"/>
    </source>
</evidence>